<dbReference type="PANTHER" id="PTHR30390:SF6">
    <property type="entry name" value="DNAA INITIATOR-ASSOCIATING PROTEIN DIAA"/>
    <property type="match status" value="1"/>
</dbReference>
<evidence type="ECO:0000313" key="11">
    <source>
        <dbReference type="EMBL" id="VUZ85592.1"/>
    </source>
</evidence>
<dbReference type="AlphaFoldDB" id="A0A564ZLQ7"/>
<dbReference type="GO" id="GO:2001061">
    <property type="term" value="P:D-glycero-D-manno-heptose 7-phosphate biosynthetic process"/>
    <property type="evidence" value="ECO:0007669"/>
    <property type="project" value="UniProtKB-UniPathway"/>
</dbReference>
<evidence type="ECO:0000256" key="4">
    <source>
        <dbReference type="ARBA" id="ARBA00022490"/>
    </source>
</evidence>
<keyword evidence="6 9" id="KW-0862">Zinc</keyword>
<keyword evidence="7 9" id="KW-0413">Isomerase</keyword>
<name>A0A564ZLQ7_9BACT</name>
<evidence type="ECO:0000256" key="5">
    <source>
        <dbReference type="ARBA" id="ARBA00022723"/>
    </source>
</evidence>
<dbReference type="UniPathway" id="UPA00041">
    <property type="reaction ID" value="UER00436"/>
</dbReference>
<feature type="binding site" evidence="9">
    <location>
        <begin position="99"/>
        <end position="100"/>
    </location>
    <ligand>
        <name>substrate</name>
    </ligand>
</feature>
<feature type="binding site" evidence="9">
    <location>
        <begin position="125"/>
        <end position="127"/>
    </location>
    <ligand>
        <name>substrate</name>
    </ligand>
</feature>
<dbReference type="InterPro" id="IPR050099">
    <property type="entry name" value="SIS_GmhA/DiaA_subfam"/>
</dbReference>
<dbReference type="InterPro" id="IPR004515">
    <property type="entry name" value="Phosphoheptose_Isoase"/>
</dbReference>
<comment type="pathway">
    <text evidence="9">Carbohydrate biosynthesis; D-glycero-D-manno-heptose 7-phosphate biosynthesis; D-glycero-alpha-D-manno-heptose 7-phosphate and D-glycero-beta-D-manno-heptose 7-phosphate from sedoheptulose 7-phosphate: step 1/1.</text>
</comment>
<evidence type="ECO:0000259" key="10">
    <source>
        <dbReference type="PROSITE" id="PS51464"/>
    </source>
</evidence>
<comment type="cofactor">
    <cofactor evidence="9">
        <name>Zn(2+)</name>
        <dbReference type="ChEBI" id="CHEBI:29105"/>
    </cofactor>
    <text evidence="9">Binds 1 zinc ion per subunit.</text>
</comment>
<dbReference type="PROSITE" id="PS51464">
    <property type="entry name" value="SIS"/>
    <property type="match status" value="1"/>
</dbReference>
<dbReference type="Pfam" id="PF13580">
    <property type="entry name" value="SIS_2"/>
    <property type="match status" value="1"/>
</dbReference>
<dbReference type="PANTHER" id="PTHR30390">
    <property type="entry name" value="SEDOHEPTULOSE 7-PHOSPHATE ISOMERASE / DNAA INITIATOR-ASSOCIATING FACTOR FOR REPLICATION INITIATION"/>
    <property type="match status" value="1"/>
</dbReference>
<evidence type="ECO:0000256" key="2">
    <source>
        <dbReference type="ARBA" id="ARBA00004496"/>
    </source>
</evidence>
<keyword evidence="8 9" id="KW-0119">Carbohydrate metabolism</keyword>
<gene>
    <name evidence="9" type="primary">gmhA</name>
    <name evidence="11" type="ORF">MELA_01977</name>
</gene>
<feature type="binding site" evidence="9">
    <location>
        <position position="130"/>
    </location>
    <ligand>
        <name>substrate</name>
    </ligand>
</feature>
<dbReference type="CDD" id="cd05006">
    <property type="entry name" value="SIS_GmhA"/>
    <property type="match status" value="1"/>
</dbReference>
<accession>A0A564ZLQ7</accession>
<evidence type="ECO:0000256" key="6">
    <source>
        <dbReference type="ARBA" id="ARBA00022833"/>
    </source>
</evidence>
<proteinExistence type="inferred from homology"/>
<dbReference type="Gene3D" id="3.40.50.10490">
    <property type="entry name" value="Glucose-6-phosphate isomerase like protein, domain 1"/>
    <property type="match status" value="1"/>
</dbReference>
<feature type="binding site" evidence="9">
    <location>
        <position position="177"/>
    </location>
    <ligand>
        <name>Zn(2+)</name>
        <dbReference type="ChEBI" id="CHEBI:29105"/>
    </ligand>
</feature>
<reference evidence="11 12" key="1">
    <citation type="submission" date="2019-07" db="EMBL/GenBank/DDBJ databases">
        <authorList>
            <person name="Cremers G."/>
        </authorList>
    </citation>
    <scope>NUCLEOTIDE SEQUENCE [LARGE SCALE GENOMIC DNA]</scope>
</reference>
<feature type="binding site" evidence="9">
    <location>
        <position position="66"/>
    </location>
    <ligand>
        <name>Zn(2+)</name>
        <dbReference type="ChEBI" id="CHEBI:29105"/>
    </ligand>
</feature>
<evidence type="ECO:0000256" key="1">
    <source>
        <dbReference type="ARBA" id="ARBA00000348"/>
    </source>
</evidence>
<keyword evidence="5 9" id="KW-0479">Metal-binding</keyword>
<feature type="binding site" evidence="9">
    <location>
        <begin position="57"/>
        <end position="59"/>
    </location>
    <ligand>
        <name>substrate</name>
    </ligand>
</feature>
<dbReference type="HAMAP" id="MF_00067">
    <property type="entry name" value="GmhA"/>
    <property type="match status" value="1"/>
</dbReference>
<dbReference type="InterPro" id="IPR046348">
    <property type="entry name" value="SIS_dom_sf"/>
</dbReference>
<comment type="similarity">
    <text evidence="3 9">Belongs to the SIS family. GmhA subfamily.</text>
</comment>
<evidence type="ECO:0000256" key="3">
    <source>
        <dbReference type="ARBA" id="ARBA00009894"/>
    </source>
</evidence>
<dbReference type="Proteomes" id="UP000334340">
    <property type="component" value="Unassembled WGS sequence"/>
</dbReference>
<dbReference type="GO" id="GO:0005737">
    <property type="term" value="C:cytoplasm"/>
    <property type="evidence" value="ECO:0007669"/>
    <property type="project" value="UniProtKB-SubCell"/>
</dbReference>
<feature type="binding site" evidence="9">
    <location>
        <position position="185"/>
    </location>
    <ligand>
        <name>Zn(2+)</name>
        <dbReference type="ChEBI" id="CHEBI:29105"/>
    </ligand>
</feature>
<feature type="binding site" evidence="9">
    <location>
        <position position="177"/>
    </location>
    <ligand>
        <name>substrate</name>
    </ligand>
</feature>
<evidence type="ECO:0000256" key="9">
    <source>
        <dbReference type="HAMAP-Rule" id="MF_00067"/>
    </source>
</evidence>
<dbReference type="EMBL" id="CABIKM010000029">
    <property type="protein sequence ID" value="VUZ85592.1"/>
    <property type="molecule type" value="Genomic_DNA"/>
</dbReference>
<feature type="binding site" evidence="9">
    <location>
        <position position="70"/>
    </location>
    <ligand>
        <name>Zn(2+)</name>
        <dbReference type="ChEBI" id="CHEBI:29105"/>
    </ligand>
</feature>
<organism evidence="11 12">
    <name type="scientific">Candidatus Methylomirabilis lanthanidiphila</name>
    <dbReference type="NCBI Taxonomy" id="2211376"/>
    <lineage>
        <taxon>Bacteria</taxon>
        <taxon>Candidatus Methylomirabilota</taxon>
        <taxon>Candidatus Methylomirabilia</taxon>
        <taxon>Candidatus Methylomirabilales</taxon>
        <taxon>Candidatus Methylomirabilaceae</taxon>
        <taxon>Candidatus Methylomirabilis</taxon>
    </lineage>
</organism>
<dbReference type="GO" id="GO:0008968">
    <property type="term" value="F:D-sedoheptulose 7-phosphate isomerase activity"/>
    <property type="evidence" value="ECO:0007669"/>
    <property type="project" value="UniProtKB-UniRule"/>
</dbReference>
<dbReference type="GO" id="GO:0005975">
    <property type="term" value="P:carbohydrate metabolic process"/>
    <property type="evidence" value="ECO:0007669"/>
    <property type="project" value="UniProtKB-UniRule"/>
</dbReference>
<keyword evidence="12" id="KW-1185">Reference proteome</keyword>
<evidence type="ECO:0000313" key="12">
    <source>
        <dbReference type="Proteomes" id="UP000334340"/>
    </source>
</evidence>
<dbReference type="InterPro" id="IPR001347">
    <property type="entry name" value="SIS_dom"/>
</dbReference>
<dbReference type="SUPFAM" id="SSF53697">
    <property type="entry name" value="SIS domain"/>
    <property type="match status" value="1"/>
</dbReference>
<feature type="binding site" evidence="9">
    <location>
        <position position="70"/>
    </location>
    <ligand>
        <name>substrate</name>
    </ligand>
</feature>
<comment type="subcellular location">
    <subcellularLocation>
        <location evidence="2 9">Cytoplasm</location>
    </subcellularLocation>
</comment>
<dbReference type="GO" id="GO:0097367">
    <property type="term" value="F:carbohydrate derivative binding"/>
    <property type="evidence" value="ECO:0007669"/>
    <property type="project" value="InterPro"/>
</dbReference>
<feature type="domain" description="SIS" evidence="10">
    <location>
        <begin position="42"/>
        <end position="201"/>
    </location>
</feature>
<dbReference type="EC" id="5.3.1.28" evidence="9"/>
<comment type="miscellaneous">
    <text evidence="9">The reaction produces a racemic mixture of D-glycero-alpha-D-manno-heptose 7-phosphate and D-glycero-beta-D-manno-heptose 7-phosphate.</text>
</comment>
<sequence>MKSDIAHSHREIAEAIFRESAGLTLAFLEGHLDLVVQVAAAIAGALRTGRKVLVFGNGGSAADAQHLAGELVNCFLLDRPALPAIALTTDGSILTSISNDRGYAQIFARQVEALGAAGDVAIGISTSGRSSSVICGIETAGKLQLYTVAFTGGDGGKLAGLVDYAFVVPSQSTPRIQEVHATLGHALCQLVEAELFGVPQVRGNS</sequence>
<evidence type="ECO:0000256" key="8">
    <source>
        <dbReference type="ARBA" id="ARBA00023277"/>
    </source>
</evidence>
<protein>
    <recommendedName>
        <fullName evidence="9">Phosphoheptose isomerase</fullName>
        <ecNumber evidence="9">5.3.1.28</ecNumber>
    </recommendedName>
    <alternativeName>
        <fullName evidence="9">Sedoheptulose 7-phosphate isomerase</fullName>
    </alternativeName>
</protein>
<comment type="function">
    <text evidence="9">Catalyzes the isomerization of sedoheptulose 7-phosphate in D-glycero-D-manno-heptose 7-phosphate.</text>
</comment>
<keyword evidence="4 9" id="KW-0963">Cytoplasm</keyword>
<dbReference type="InterPro" id="IPR035461">
    <property type="entry name" value="GmhA/DiaA"/>
</dbReference>
<comment type="catalytic activity">
    <reaction evidence="1 9">
        <text>2 D-sedoheptulose 7-phosphate = D-glycero-alpha-D-manno-heptose 7-phosphate + D-glycero-beta-D-manno-heptose 7-phosphate</text>
        <dbReference type="Rhea" id="RHEA:27489"/>
        <dbReference type="ChEBI" id="CHEBI:57483"/>
        <dbReference type="ChEBI" id="CHEBI:60203"/>
        <dbReference type="ChEBI" id="CHEBI:60204"/>
        <dbReference type="EC" id="5.3.1.28"/>
    </reaction>
</comment>
<dbReference type="GO" id="GO:0008270">
    <property type="term" value="F:zinc ion binding"/>
    <property type="evidence" value="ECO:0007669"/>
    <property type="project" value="UniProtKB-UniRule"/>
</dbReference>
<evidence type="ECO:0000256" key="7">
    <source>
        <dbReference type="ARBA" id="ARBA00023235"/>
    </source>
</evidence>